<dbReference type="STRING" id="370622.LA66_01805"/>
<evidence type="ECO:0008006" key="5">
    <source>
        <dbReference type="Google" id="ProtNLM"/>
    </source>
</evidence>
<feature type="signal peptide" evidence="2">
    <location>
        <begin position="1"/>
        <end position="31"/>
    </location>
</feature>
<evidence type="ECO:0000313" key="4">
    <source>
        <dbReference type="Proteomes" id="UP000030826"/>
    </source>
</evidence>
<dbReference type="AlphaFoldDB" id="A0A0B1Q923"/>
<feature type="chain" id="PRO_5002063163" description="ABC transporter substrate-binding protein" evidence="2">
    <location>
        <begin position="32"/>
        <end position="331"/>
    </location>
</feature>
<protein>
    <recommendedName>
        <fullName evidence="5">ABC transporter substrate-binding protein</fullName>
    </recommendedName>
</protein>
<dbReference type="PIRSF" id="PIRSF017082">
    <property type="entry name" value="YflP"/>
    <property type="match status" value="1"/>
</dbReference>
<dbReference type="SUPFAM" id="SSF53850">
    <property type="entry name" value="Periplasmic binding protein-like II"/>
    <property type="match status" value="1"/>
</dbReference>
<comment type="similarity">
    <text evidence="1">Belongs to the UPF0065 (bug) family.</text>
</comment>
<dbReference type="PROSITE" id="PS51318">
    <property type="entry name" value="TAT"/>
    <property type="match status" value="1"/>
</dbReference>
<evidence type="ECO:0000313" key="3">
    <source>
        <dbReference type="EMBL" id="KHJ55422.1"/>
    </source>
</evidence>
<organism evidence="3 4">
    <name type="scientific">Aureimonas altamirensis</name>
    <dbReference type="NCBI Taxonomy" id="370622"/>
    <lineage>
        <taxon>Bacteria</taxon>
        <taxon>Pseudomonadati</taxon>
        <taxon>Pseudomonadota</taxon>
        <taxon>Alphaproteobacteria</taxon>
        <taxon>Hyphomicrobiales</taxon>
        <taxon>Aurantimonadaceae</taxon>
        <taxon>Aureimonas</taxon>
    </lineage>
</organism>
<dbReference type="PANTHER" id="PTHR42928:SF5">
    <property type="entry name" value="BLR1237 PROTEIN"/>
    <property type="match status" value="1"/>
</dbReference>
<dbReference type="Pfam" id="PF03401">
    <property type="entry name" value="TctC"/>
    <property type="match status" value="1"/>
</dbReference>
<dbReference type="PANTHER" id="PTHR42928">
    <property type="entry name" value="TRICARBOXYLATE-BINDING PROTEIN"/>
    <property type="match status" value="1"/>
</dbReference>
<dbReference type="Gene3D" id="3.40.190.10">
    <property type="entry name" value="Periplasmic binding protein-like II"/>
    <property type="match status" value="1"/>
</dbReference>
<dbReference type="RefSeq" id="WP_039190472.1">
    <property type="nucleotide sequence ID" value="NZ_JRFJ01000001.1"/>
</dbReference>
<dbReference type="Gene3D" id="3.40.190.150">
    <property type="entry name" value="Bordetella uptake gene, domain 1"/>
    <property type="match status" value="1"/>
</dbReference>
<name>A0A0B1Q923_9HYPH</name>
<comment type="caution">
    <text evidence="3">The sequence shown here is derived from an EMBL/GenBank/DDBJ whole genome shotgun (WGS) entry which is preliminary data.</text>
</comment>
<evidence type="ECO:0000256" key="1">
    <source>
        <dbReference type="ARBA" id="ARBA00006987"/>
    </source>
</evidence>
<sequence>MVQAWISRRGMLAMTAAQLALFGLAGHRAMATEFPTGTLTLVVPFPPGGTLDIAARLLARRLETAFGQTVLVDNRPGAGGNIGADFVAESAPDGATLLMGATSTHGINVSLFPDMPFDPVSDFAPVALVGRTPNVLVVREEVGIDRLEGFVARLRPEPELAIYSSGSNGSAGHLAGELFAQKLGIDLTHVPYQGSAAALQAVLSGEVGFMFDNLSSASSHIDSGVLRPLAVTTRARSSFLPDVPAMAEEGFEEFDLTTWFGVLAPAGTPEASVARLNAAIRAAMAQPDIVEALAVQRTEAAAGTPQEFADFIAAEIARYKAIIDRADLSLN</sequence>
<dbReference type="CDD" id="cd13578">
    <property type="entry name" value="PBP2_Bug27"/>
    <property type="match status" value="1"/>
</dbReference>
<gene>
    <name evidence="3" type="ORF">LA66_01805</name>
</gene>
<dbReference type="InterPro" id="IPR042100">
    <property type="entry name" value="Bug_dom1"/>
</dbReference>
<evidence type="ECO:0000256" key="2">
    <source>
        <dbReference type="SAM" id="SignalP"/>
    </source>
</evidence>
<dbReference type="InterPro" id="IPR006311">
    <property type="entry name" value="TAT_signal"/>
</dbReference>
<dbReference type="EMBL" id="JRFJ01000001">
    <property type="protein sequence ID" value="KHJ55422.1"/>
    <property type="molecule type" value="Genomic_DNA"/>
</dbReference>
<accession>A0A0B1Q923</accession>
<keyword evidence="2" id="KW-0732">Signal</keyword>
<reference evidence="3 4" key="1">
    <citation type="submission" date="2014-09" db="EMBL/GenBank/DDBJ databases">
        <title>Isolation and characterization of Aurantimonas altamirensis ON-56566 from clinical sample following a dog bite.</title>
        <authorList>
            <person name="Eshaghi A."/>
            <person name="Li A."/>
            <person name="Shahinas D."/>
            <person name="Bahn P."/>
            <person name="Kus J.V."/>
            <person name="Patel S.N."/>
        </authorList>
    </citation>
    <scope>NUCLEOTIDE SEQUENCE [LARGE SCALE GENOMIC DNA]</scope>
    <source>
        <strain evidence="3 4">ON-56566</strain>
    </source>
</reference>
<dbReference type="InterPro" id="IPR005064">
    <property type="entry name" value="BUG"/>
</dbReference>
<proteinExistence type="inferred from homology"/>
<dbReference type="Proteomes" id="UP000030826">
    <property type="component" value="Unassembled WGS sequence"/>
</dbReference>